<evidence type="ECO:0000259" key="4">
    <source>
        <dbReference type="PROSITE" id="PS50949"/>
    </source>
</evidence>
<keyword evidence="6" id="KW-1185">Reference proteome</keyword>
<evidence type="ECO:0000256" key="1">
    <source>
        <dbReference type="ARBA" id="ARBA00023015"/>
    </source>
</evidence>
<name>A0A7G9R751_9ACTN</name>
<evidence type="ECO:0000313" key="6">
    <source>
        <dbReference type="Proteomes" id="UP000515947"/>
    </source>
</evidence>
<dbReference type="InterPro" id="IPR036390">
    <property type="entry name" value="WH_DNA-bd_sf"/>
</dbReference>
<accession>A0A7G9R751</accession>
<dbReference type="GO" id="GO:0003677">
    <property type="term" value="F:DNA binding"/>
    <property type="evidence" value="ECO:0007669"/>
    <property type="project" value="UniProtKB-KW"/>
</dbReference>
<dbReference type="PANTHER" id="PTHR38445:SF9">
    <property type="entry name" value="HTH-TYPE TRANSCRIPTIONAL REPRESSOR YTRA"/>
    <property type="match status" value="1"/>
</dbReference>
<protein>
    <submittedName>
        <fullName evidence="5">GntR family transcriptional regulator</fullName>
    </submittedName>
</protein>
<dbReference type="SMART" id="SM00345">
    <property type="entry name" value="HTH_GNTR"/>
    <property type="match status" value="1"/>
</dbReference>
<feature type="domain" description="HTH gntR-type" evidence="4">
    <location>
        <begin position="12"/>
        <end position="80"/>
    </location>
</feature>
<dbReference type="InterPro" id="IPR036388">
    <property type="entry name" value="WH-like_DNA-bd_sf"/>
</dbReference>
<keyword evidence="1" id="KW-0805">Transcription regulation</keyword>
<dbReference type="PROSITE" id="PS50949">
    <property type="entry name" value="HTH_GNTR"/>
    <property type="match status" value="1"/>
</dbReference>
<dbReference type="Proteomes" id="UP000515947">
    <property type="component" value="Chromosome"/>
</dbReference>
<dbReference type="Gene3D" id="1.10.10.10">
    <property type="entry name" value="Winged helix-like DNA-binding domain superfamily/Winged helix DNA-binding domain"/>
    <property type="match status" value="1"/>
</dbReference>
<dbReference type="AlphaFoldDB" id="A0A7G9R751"/>
<keyword evidence="2" id="KW-0238">DNA-binding</keyword>
<evidence type="ECO:0000256" key="3">
    <source>
        <dbReference type="ARBA" id="ARBA00023163"/>
    </source>
</evidence>
<gene>
    <name evidence="5" type="ORF">H9L09_12485</name>
</gene>
<dbReference type="SUPFAM" id="SSF46785">
    <property type="entry name" value="Winged helix' DNA-binding domain"/>
    <property type="match status" value="1"/>
</dbReference>
<dbReference type="KEGG" id="nmes:H9L09_12485"/>
<evidence type="ECO:0000256" key="2">
    <source>
        <dbReference type="ARBA" id="ARBA00023125"/>
    </source>
</evidence>
<evidence type="ECO:0000313" key="5">
    <source>
        <dbReference type="EMBL" id="QNN51426.1"/>
    </source>
</evidence>
<dbReference type="Pfam" id="PF00392">
    <property type="entry name" value="GntR"/>
    <property type="match status" value="1"/>
</dbReference>
<dbReference type="PANTHER" id="PTHR38445">
    <property type="entry name" value="HTH-TYPE TRANSCRIPTIONAL REPRESSOR YTRA"/>
    <property type="match status" value="1"/>
</dbReference>
<dbReference type="InterPro" id="IPR000524">
    <property type="entry name" value="Tscrpt_reg_HTH_GntR"/>
</dbReference>
<dbReference type="GO" id="GO:0003700">
    <property type="term" value="F:DNA-binding transcription factor activity"/>
    <property type="evidence" value="ECO:0007669"/>
    <property type="project" value="InterPro"/>
</dbReference>
<dbReference type="CDD" id="cd07377">
    <property type="entry name" value="WHTH_GntR"/>
    <property type="match status" value="1"/>
</dbReference>
<sequence>MDLDEIDPHGPVPPYEQLRAQIAARAHDSRLPAGTKLPTVRGLAEELGLAANTVAKAYRRLEADGVIETHGRRGTFVASSTGGPAAGELTGAADGFARVARRHGLTLPEAQRLLERSWSEPPR</sequence>
<keyword evidence="3" id="KW-0804">Transcription</keyword>
<proteinExistence type="predicted"/>
<reference evidence="5 6" key="1">
    <citation type="submission" date="2020-08" db="EMBL/GenBank/DDBJ databases">
        <title>Genome sequence of Nocardioides mesophilus KACC 16243T.</title>
        <authorList>
            <person name="Hyun D.-W."/>
            <person name="Bae J.-W."/>
        </authorList>
    </citation>
    <scope>NUCLEOTIDE SEQUENCE [LARGE SCALE GENOMIC DNA]</scope>
    <source>
        <strain evidence="5 6">KACC 16243</strain>
    </source>
</reference>
<dbReference type="EMBL" id="CP060713">
    <property type="protein sequence ID" value="QNN51426.1"/>
    <property type="molecule type" value="Genomic_DNA"/>
</dbReference>
<organism evidence="5 6">
    <name type="scientific">Nocardioides mesophilus</name>
    <dbReference type="NCBI Taxonomy" id="433659"/>
    <lineage>
        <taxon>Bacteria</taxon>
        <taxon>Bacillati</taxon>
        <taxon>Actinomycetota</taxon>
        <taxon>Actinomycetes</taxon>
        <taxon>Propionibacteriales</taxon>
        <taxon>Nocardioidaceae</taxon>
        <taxon>Nocardioides</taxon>
    </lineage>
</organism>
<dbReference type="RefSeq" id="WP_187577262.1">
    <property type="nucleotide sequence ID" value="NZ_CP060713.1"/>
</dbReference>